<gene>
    <name evidence="2" type="ORF">KI387_026983</name>
</gene>
<keyword evidence="3" id="KW-1185">Reference proteome</keyword>
<dbReference type="EMBL" id="JAHRHJ020000006">
    <property type="protein sequence ID" value="KAH9311948.1"/>
    <property type="molecule type" value="Genomic_DNA"/>
</dbReference>
<protein>
    <submittedName>
        <fullName evidence="2">Uncharacterized protein</fullName>
    </submittedName>
</protein>
<feature type="non-terminal residue" evidence="2">
    <location>
        <position position="78"/>
    </location>
</feature>
<feature type="region of interest" description="Disordered" evidence="1">
    <location>
        <begin position="1"/>
        <end position="25"/>
    </location>
</feature>
<organism evidence="2 3">
    <name type="scientific">Taxus chinensis</name>
    <name type="common">Chinese yew</name>
    <name type="synonym">Taxus wallichiana var. chinensis</name>
    <dbReference type="NCBI Taxonomy" id="29808"/>
    <lineage>
        <taxon>Eukaryota</taxon>
        <taxon>Viridiplantae</taxon>
        <taxon>Streptophyta</taxon>
        <taxon>Embryophyta</taxon>
        <taxon>Tracheophyta</taxon>
        <taxon>Spermatophyta</taxon>
        <taxon>Pinopsida</taxon>
        <taxon>Pinidae</taxon>
        <taxon>Conifers II</taxon>
        <taxon>Cupressales</taxon>
        <taxon>Taxaceae</taxon>
        <taxon>Taxus</taxon>
    </lineage>
</organism>
<sequence length="78" mass="8927">DNKSDHAKDENLMETSLDEDLNLPPDPMNIEDLSKVLVKETIDVNIGTEEDKKIIKLGASLLEQEHKMFTMLLQEFID</sequence>
<dbReference type="AlphaFoldDB" id="A0AA38FXJ6"/>
<name>A0AA38FXJ6_TAXCH</name>
<feature type="non-terminal residue" evidence="2">
    <location>
        <position position="1"/>
    </location>
</feature>
<comment type="caution">
    <text evidence="2">The sequence shown here is derived from an EMBL/GenBank/DDBJ whole genome shotgun (WGS) entry which is preliminary data.</text>
</comment>
<accession>A0AA38FXJ6</accession>
<proteinExistence type="predicted"/>
<dbReference type="Proteomes" id="UP000824469">
    <property type="component" value="Unassembled WGS sequence"/>
</dbReference>
<feature type="compositionally biased region" description="Basic and acidic residues" evidence="1">
    <location>
        <begin position="1"/>
        <end position="11"/>
    </location>
</feature>
<evidence type="ECO:0000313" key="2">
    <source>
        <dbReference type="EMBL" id="KAH9311948.1"/>
    </source>
</evidence>
<reference evidence="2 3" key="1">
    <citation type="journal article" date="2021" name="Nat. Plants">
        <title>The Taxus genome provides insights into paclitaxel biosynthesis.</title>
        <authorList>
            <person name="Xiong X."/>
            <person name="Gou J."/>
            <person name="Liao Q."/>
            <person name="Li Y."/>
            <person name="Zhou Q."/>
            <person name="Bi G."/>
            <person name="Li C."/>
            <person name="Du R."/>
            <person name="Wang X."/>
            <person name="Sun T."/>
            <person name="Guo L."/>
            <person name="Liang H."/>
            <person name="Lu P."/>
            <person name="Wu Y."/>
            <person name="Zhang Z."/>
            <person name="Ro D.K."/>
            <person name="Shang Y."/>
            <person name="Huang S."/>
            <person name="Yan J."/>
        </authorList>
    </citation>
    <scope>NUCLEOTIDE SEQUENCE [LARGE SCALE GENOMIC DNA]</scope>
    <source>
        <strain evidence="2">Ta-2019</strain>
    </source>
</reference>
<evidence type="ECO:0000256" key="1">
    <source>
        <dbReference type="SAM" id="MobiDB-lite"/>
    </source>
</evidence>
<evidence type="ECO:0000313" key="3">
    <source>
        <dbReference type="Proteomes" id="UP000824469"/>
    </source>
</evidence>